<dbReference type="Pfam" id="PF02362">
    <property type="entry name" value="B3"/>
    <property type="match status" value="2"/>
</dbReference>
<dbReference type="AlphaFoldDB" id="A0A1U8ARQ5"/>
<evidence type="ECO:0000256" key="1">
    <source>
        <dbReference type="ARBA" id="ARBA00004123"/>
    </source>
</evidence>
<dbReference type="OrthoDB" id="623918at2759"/>
<dbReference type="eggNOG" id="ENOG502RXD2">
    <property type="taxonomic scope" value="Eukaryota"/>
</dbReference>
<dbReference type="CDD" id="cd10017">
    <property type="entry name" value="B3_DNA"/>
    <property type="match status" value="2"/>
</dbReference>
<accession>A0A1U8ARQ5</accession>
<organism evidence="7 8">
    <name type="scientific">Nelumbo nucifera</name>
    <name type="common">Sacred lotus</name>
    <dbReference type="NCBI Taxonomy" id="4432"/>
    <lineage>
        <taxon>Eukaryota</taxon>
        <taxon>Viridiplantae</taxon>
        <taxon>Streptophyta</taxon>
        <taxon>Embryophyta</taxon>
        <taxon>Tracheophyta</taxon>
        <taxon>Spermatophyta</taxon>
        <taxon>Magnoliopsida</taxon>
        <taxon>Proteales</taxon>
        <taxon>Nelumbonaceae</taxon>
        <taxon>Nelumbo</taxon>
    </lineage>
</organism>
<dbReference type="SMART" id="SM01019">
    <property type="entry name" value="B3"/>
    <property type="match status" value="2"/>
</dbReference>
<dbReference type="OMA" id="NEGPYFA"/>
<feature type="compositionally biased region" description="Low complexity" evidence="6">
    <location>
        <begin position="226"/>
        <end position="239"/>
    </location>
</feature>
<dbReference type="Gene3D" id="2.40.330.10">
    <property type="entry name" value="DNA-binding pseudobarrel domain"/>
    <property type="match status" value="2"/>
</dbReference>
<keyword evidence="3" id="KW-0238">DNA-binding</keyword>
<dbReference type="Proteomes" id="UP000189703">
    <property type="component" value="Unplaced"/>
</dbReference>
<keyword evidence="5" id="KW-0539">Nucleus</keyword>
<comment type="subcellular location">
    <subcellularLocation>
        <location evidence="1">Nucleus</location>
    </subcellularLocation>
</comment>
<dbReference type="GeneID" id="104606751"/>
<feature type="compositionally biased region" description="Basic and acidic residues" evidence="6">
    <location>
        <begin position="158"/>
        <end position="167"/>
    </location>
</feature>
<feature type="region of interest" description="Disordered" evidence="6">
    <location>
        <begin position="110"/>
        <end position="202"/>
    </location>
</feature>
<dbReference type="STRING" id="4432.A0A1U8ARQ5"/>
<dbReference type="SUPFAM" id="SSF101936">
    <property type="entry name" value="DNA-binding pseudobarrel domain"/>
    <property type="match status" value="2"/>
</dbReference>
<keyword evidence="7" id="KW-1185">Reference proteome</keyword>
<evidence type="ECO:0000256" key="4">
    <source>
        <dbReference type="ARBA" id="ARBA00023163"/>
    </source>
</evidence>
<dbReference type="PROSITE" id="PS50863">
    <property type="entry name" value="B3"/>
    <property type="match status" value="2"/>
</dbReference>
<keyword evidence="4" id="KW-0804">Transcription</keyword>
<evidence type="ECO:0000256" key="5">
    <source>
        <dbReference type="ARBA" id="ARBA00023242"/>
    </source>
</evidence>
<protein>
    <submittedName>
        <fullName evidence="8">B3 domain-containing transcription factor VRN1-like</fullName>
    </submittedName>
</protein>
<dbReference type="GO" id="GO:0005634">
    <property type="term" value="C:nucleus"/>
    <property type="evidence" value="ECO:0007669"/>
    <property type="project" value="UniProtKB-SubCell"/>
</dbReference>
<sequence length="476" mass="54623">MGGKRAESPSFFKILIGEEFTHKLGIPRKFIRKVEDLSDVAVLMVPDNNIWDIGLRKTDDGRVWFQNGWQEFVEYYSLHEGQILLFKYEGDSYFYVDILGTFEIQYPSGSRHCEEPNLGRRRSTHREEDVEGEDMEVLEDSPPCKSDTNSRKVCAQRTEAKVTERSMTKPSNISVNKNEENEDHRVLKGSAKGEESNQVKQKKPEELAFDLDNEIGLVPIHSGSQYSNPSISSPYGSSSDRIHWNSQLSPNNAVSVQLSLSFSSQDVDLQFGLSKQTDDKAEQYCSNPGYGSMEFSAMAKIAQKSRRTEPYGQNPLTENEQRLGFPVMKTYSRLLMSRRRPVTNEERERAVQAAKMFQSENPFFMVIMRPSYVYKGFVLKVPSSIIMKFLTMKKENVILRVSDGRMWPARCILRQGMTWISKGWADFALDNNLEEGDCCVFELTKTNVIEMQISIFRVLEDVVPPIRLAKHFFQLL</sequence>
<feature type="compositionally biased region" description="Acidic residues" evidence="6">
    <location>
        <begin position="129"/>
        <end position="139"/>
    </location>
</feature>
<dbReference type="InterPro" id="IPR003340">
    <property type="entry name" value="B3_DNA-bd"/>
</dbReference>
<feature type="region of interest" description="Disordered" evidence="6">
    <location>
        <begin position="220"/>
        <end position="244"/>
    </location>
</feature>
<evidence type="ECO:0000313" key="8">
    <source>
        <dbReference type="RefSeq" id="XP_010270408.1"/>
    </source>
</evidence>
<dbReference type="KEGG" id="nnu:104606751"/>
<proteinExistence type="predicted"/>
<evidence type="ECO:0000256" key="3">
    <source>
        <dbReference type="ARBA" id="ARBA00023125"/>
    </source>
</evidence>
<evidence type="ECO:0000256" key="6">
    <source>
        <dbReference type="SAM" id="MobiDB-lite"/>
    </source>
</evidence>
<name>A0A1U8ARQ5_NELNU</name>
<reference evidence="8" key="1">
    <citation type="submission" date="2025-08" db="UniProtKB">
        <authorList>
            <consortium name="RefSeq"/>
        </authorList>
    </citation>
    <scope>IDENTIFICATION</scope>
</reference>
<dbReference type="InterPro" id="IPR015300">
    <property type="entry name" value="DNA-bd_pseudobarrel_sf"/>
</dbReference>
<dbReference type="PANTHER" id="PTHR31920">
    <property type="entry name" value="B3 DOMAIN-CONTAINING"/>
    <property type="match status" value="1"/>
</dbReference>
<dbReference type="RefSeq" id="XP_010270408.1">
    <property type="nucleotide sequence ID" value="XM_010272106.2"/>
</dbReference>
<dbReference type="GO" id="GO:0003677">
    <property type="term" value="F:DNA binding"/>
    <property type="evidence" value="ECO:0007669"/>
    <property type="project" value="UniProtKB-KW"/>
</dbReference>
<keyword evidence="2" id="KW-0805">Transcription regulation</keyword>
<evidence type="ECO:0000256" key="2">
    <source>
        <dbReference type="ARBA" id="ARBA00023015"/>
    </source>
</evidence>
<feature type="compositionally biased region" description="Basic and acidic residues" evidence="6">
    <location>
        <begin position="177"/>
        <end position="202"/>
    </location>
</feature>
<gene>
    <name evidence="8" type="primary">LOC104606751</name>
</gene>
<dbReference type="PANTHER" id="PTHR31920:SF37">
    <property type="entry name" value="B3 DOMAIN-CONTAINING TRANSCRIPTION FACTOR VRN1"/>
    <property type="match status" value="1"/>
</dbReference>
<evidence type="ECO:0000313" key="7">
    <source>
        <dbReference type="Proteomes" id="UP000189703"/>
    </source>
</evidence>
<dbReference type="InterPro" id="IPR050655">
    <property type="entry name" value="Plant_B3_domain"/>
</dbReference>